<evidence type="ECO:0000313" key="11">
    <source>
        <dbReference type="Proteomes" id="UP001163046"/>
    </source>
</evidence>
<evidence type="ECO:0000256" key="5">
    <source>
        <dbReference type="PROSITE-ProRule" id="PRU00192"/>
    </source>
</evidence>
<dbReference type="GO" id="GO:0014069">
    <property type="term" value="C:postsynaptic density"/>
    <property type="evidence" value="ECO:0007669"/>
    <property type="project" value="UniProtKB-SubCell"/>
</dbReference>
<dbReference type="Gene3D" id="1.10.150.50">
    <property type="entry name" value="Transcription Factor, Ets-1"/>
    <property type="match status" value="1"/>
</dbReference>
<feature type="region of interest" description="Disordered" evidence="6">
    <location>
        <begin position="923"/>
        <end position="956"/>
    </location>
</feature>
<dbReference type="SMART" id="SM00228">
    <property type="entry name" value="PDZ"/>
    <property type="match status" value="1"/>
</dbReference>
<dbReference type="InterPro" id="IPR013761">
    <property type="entry name" value="SAM/pointed_sf"/>
</dbReference>
<dbReference type="GO" id="GO:0030160">
    <property type="term" value="F:synaptic receptor adaptor activity"/>
    <property type="evidence" value="ECO:0007669"/>
    <property type="project" value="TreeGrafter"/>
</dbReference>
<feature type="region of interest" description="Disordered" evidence="6">
    <location>
        <begin position="739"/>
        <end position="768"/>
    </location>
</feature>
<dbReference type="PROSITE" id="PS50002">
    <property type="entry name" value="SH3"/>
    <property type="match status" value="1"/>
</dbReference>
<feature type="compositionally biased region" description="Basic and acidic residues" evidence="6">
    <location>
        <begin position="1469"/>
        <end position="1478"/>
    </location>
</feature>
<dbReference type="PANTHER" id="PTHR24135:SF28">
    <property type="entry name" value="LD13733P"/>
    <property type="match status" value="1"/>
</dbReference>
<name>A0A9X0A2I9_9CNID</name>
<feature type="compositionally biased region" description="Low complexity" evidence="6">
    <location>
        <begin position="1589"/>
        <end position="1601"/>
    </location>
</feature>
<dbReference type="SUPFAM" id="SSF48403">
    <property type="entry name" value="Ankyrin repeat"/>
    <property type="match status" value="1"/>
</dbReference>
<dbReference type="InterPro" id="IPR036028">
    <property type="entry name" value="SH3-like_dom_sf"/>
</dbReference>
<feature type="region of interest" description="Disordered" evidence="6">
    <location>
        <begin position="434"/>
        <end position="470"/>
    </location>
</feature>
<feature type="region of interest" description="Disordered" evidence="6">
    <location>
        <begin position="1028"/>
        <end position="1117"/>
    </location>
</feature>
<feature type="domain" description="PDZ" evidence="9">
    <location>
        <begin position="603"/>
        <end position="696"/>
    </location>
</feature>
<feature type="region of interest" description="Disordered" evidence="6">
    <location>
        <begin position="357"/>
        <end position="421"/>
    </location>
</feature>
<dbReference type="CDD" id="cd17091">
    <property type="entry name" value="FERM_F0_SHANK"/>
    <property type="match status" value="1"/>
</dbReference>
<dbReference type="SMART" id="SM00326">
    <property type="entry name" value="SH3"/>
    <property type="match status" value="1"/>
</dbReference>
<dbReference type="GO" id="GO:0035255">
    <property type="term" value="F:ionotropic glutamate receptor binding"/>
    <property type="evidence" value="ECO:0007669"/>
    <property type="project" value="TreeGrafter"/>
</dbReference>
<feature type="region of interest" description="Disordered" evidence="6">
    <location>
        <begin position="1393"/>
        <end position="1415"/>
    </location>
</feature>
<feature type="compositionally biased region" description="Low complexity" evidence="6">
    <location>
        <begin position="1393"/>
        <end position="1407"/>
    </location>
</feature>
<feature type="region of interest" description="Disordered" evidence="6">
    <location>
        <begin position="1309"/>
        <end position="1359"/>
    </location>
</feature>
<sequence>MKDNPKVESNGGTGDAGTLEVLVSLSDKKINKLYHFDVVDKVWAAKLQVINELIKGVKDAVNYGFYDPPCNGKSGKFLEEERPFSDYPLSGSPPVLEFKCKRRIYRSMVYEQKTLQKVNAKTSQRKFMEMVSSNAVSQVGKMTERGIDPNFHDERTGETPLSVAVTKDNACEIIVTLVNGGALLDYRTREGLTPLHKAAASGKAMSVKTLLDFGASPNYKDLRGLTPLFHTVLHGGDPYCSEILLNDQAELHNADHQGMQEIHLACKNGLVQHLEHLLFYGAQIDARTASGNTALHVAALNNEDECTRVLLFRGAKKNILNYANQSAYEVAAVSGNKELAELIRNFTDKDIVKLSGKPTYSTRRRKSVSKPRASSLFLRTSSETQLSAQSDSSPPSPGSSTHSVPSTTASETASIDEHNITMNGDIEIHKESERDLNRTLSVSSTASDSSYCSESDSGELSPRDERRKKRTWRQFSVPNISDKPAVPPVKVVSGAATIRKRLYASVPGRRFVAVRDYRPFMAGELALEKGDEVEVLYVGEKGYWEGRVGNLTGWFHHSYVQEKKGKGKSRPKTMFGRPPSQAKSDSQDMNHIGLNNAVEAPRIVTLQRSQAGFGFQMRGANSQVPRLNFVPTPEFPALQYFGEVEKGRQADLQRVKSGDFILEVNGEDVTTATHGHVVELIKTSGSAVTLKIVTAKSPLVNGTDHADGKEMSMGDSFEEPANYRVDSVITVSKENRWHSLQRQKPQARKPVGVQMKGQRKSSSDLKLGKAASQRAQSLQNMLPPSYESVVGKRPLSVAVPVAIPVVPNDPRMLRSVSGDNTALSKYSLTSKSTPNLDTPIIESDLQNGDGSPPNQARRDMSYNKPFSYATLDRNKPRSTSSSNVETVVATPVKATVVAVESTESKPEITVVATPVEVIESSPVVQTGTPRASVKASGGDVGNKTEKPPIPPKPRSLSDALQEAVAARASRINRKSSVPEIEAPSAFKLTDPRERRVSAPSKFSPRKKLEPSQKVRTEIMTSLEEKFVEDESKVERSSLKAKGNERFDTAPQQHEKQLRDNKDSASVNSKNEQNDSNKKGTVMASSADIYRRYTAPTRDMNRQTSLDSSEGVRKSSVTGNDKFVRQLSEPVSLDRQPRVHATATAIAVKPPAAPIPPPVASIPRPPQIQLGVRAKGTVPPPPSLPTTKKTDIPATPVLKGLITADALSAKKSKLKSAAKDNATSSKVNSPGRKTSAPASPHNFAMQHTNLLAKAVAERAARVSTQSHSDTDLSSAGQTENLANKTGDEKQLYFREKNNNRTKPLVFEARGVNSRGKPTPPVPPKKRFSSPDMKQRMHKVDELTDQRKPLLLGNHSPSSVVERSLPFELPAPLLSEEDRSVMLLDEVIRKEAESENWSLNSWNSGSDSSTEIFVPPPVWSSEQLESLENTSRPWYECNSQSEESIPNKTSEPERFNKTIMTKKGFQIKLTFESKREESPKPVRTSSQTDYNDIDAVEPLTPKLRDSTRSNSIRTDSRRDTPLEKAGPLLESDIVDGLKTPVAEKTNENSRFVLPPPPLLFTDNDEPYTPLDSPPLPPPPEFSPREPKASPREPNAAPREPNAAVFYPKEDLENVPSSPSTGSDDSSYKDAVGFTDISSIFGGYSRPMQAYLDKPVLDWNCEDVCNWLDSINMSQYKETFRENDIQGLHLPDLNKAELRELGVKSLGHRMTLENAIARLSQPLESNC</sequence>
<feature type="repeat" description="ANK" evidence="4">
    <location>
        <begin position="190"/>
        <end position="222"/>
    </location>
</feature>
<dbReference type="SUPFAM" id="SSF47769">
    <property type="entry name" value="SAM/Pointed domain"/>
    <property type="match status" value="1"/>
</dbReference>
<feature type="compositionally biased region" description="Pro residues" evidence="6">
    <location>
        <begin position="1569"/>
        <end position="1579"/>
    </location>
</feature>
<dbReference type="PROSITE" id="PS50297">
    <property type="entry name" value="ANK_REP_REGION"/>
    <property type="match status" value="2"/>
</dbReference>
<dbReference type="PROSITE" id="PS50106">
    <property type="entry name" value="PDZ"/>
    <property type="match status" value="1"/>
</dbReference>
<feature type="compositionally biased region" description="Polar residues" evidence="6">
    <location>
        <begin position="844"/>
        <end position="854"/>
    </location>
</feature>
<keyword evidence="4" id="KW-0040">ANK repeat</keyword>
<feature type="region of interest" description="Disordered" evidence="6">
    <location>
        <begin position="982"/>
        <end position="1013"/>
    </location>
</feature>
<dbReference type="PROSITE" id="PS50105">
    <property type="entry name" value="SAM_DOMAIN"/>
    <property type="match status" value="1"/>
</dbReference>
<feature type="repeat" description="ANK" evidence="4">
    <location>
        <begin position="156"/>
        <end position="189"/>
    </location>
</feature>
<dbReference type="Pfam" id="PF00595">
    <property type="entry name" value="PDZ"/>
    <property type="match status" value="1"/>
</dbReference>
<dbReference type="Pfam" id="PF12796">
    <property type="entry name" value="Ank_2"/>
    <property type="match status" value="2"/>
</dbReference>
<dbReference type="InterPro" id="IPR001478">
    <property type="entry name" value="PDZ"/>
</dbReference>
<feature type="compositionally biased region" description="Polar residues" evidence="6">
    <location>
        <begin position="1220"/>
        <end position="1231"/>
    </location>
</feature>
<feature type="domain" description="SH3" evidence="7">
    <location>
        <begin position="506"/>
        <end position="565"/>
    </location>
</feature>
<feature type="domain" description="SAM" evidence="8">
    <location>
        <begin position="1656"/>
        <end position="1719"/>
    </location>
</feature>
<keyword evidence="11" id="KW-1185">Reference proteome</keyword>
<dbReference type="InterPro" id="IPR036770">
    <property type="entry name" value="Ankyrin_rpt-contain_sf"/>
</dbReference>
<comment type="subcellular location">
    <subcellularLocation>
        <location evidence="3">Postsynaptic density</location>
    </subcellularLocation>
</comment>
<organism evidence="10 11">
    <name type="scientific">Desmophyllum pertusum</name>
    <dbReference type="NCBI Taxonomy" id="174260"/>
    <lineage>
        <taxon>Eukaryota</taxon>
        <taxon>Metazoa</taxon>
        <taxon>Cnidaria</taxon>
        <taxon>Anthozoa</taxon>
        <taxon>Hexacorallia</taxon>
        <taxon>Scleractinia</taxon>
        <taxon>Caryophylliina</taxon>
        <taxon>Caryophylliidae</taxon>
        <taxon>Desmophyllum</taxon>
    </lineage>
</organism>
<feature type="region of interest" description="Disordered" evidence="6">
    <location>
        <begin position="562"/>
        <end position="588"/>
    </location>
</feature>
<dbReference type="InterPro" id="IPR001452">
    <property type="entry name" value="SH3_domain"/>
</dbReference>
<feature type="repeat" description="ANK" evidence="4">
    <location>
        <begin position="290"/>
        <end position="322"/>
    </location>
</feature>
<feature type="compositionally biased region" description="Polar residues" evidence="6">
    <location>
        <begin position="377"/>
        <end position="386"/>
    </location>
</feature>
<feature type="region of interest" description="Disordered" evidence="6">
    <location>
        <begin position="1468"/>
        <end position="1625"/>
    </location>
</feature>
<evidence type="ECO:0008006" key="12">
    <source>
        <dbReference type="Google" id="ProtNLM"/>
    </source>
</evidence>
<dbReference type="GO" id="GO:0045211">
    <property type="term" value="C:postsynaptic membrane"/>
    <property type="evidence" value="ECO:0007669"/>
    <property type="project" value="TreeGrafter"/>
</dbReference>
<protein>
    <recommendedName>
        <fullName evidence="12">SH3 and multiple ankyrin repeat domains protein 2</fullName>
    </recommendedName>
</protein>
<dbReference type="EMBL" id="MU825405">
    <property type="protein sequence ID" value="KAJ7391654.1"/>
    <property type="molecule type" value="Genomic_DNA"/>
</dbReference>
<feature type="compositionally biased region" description="Polar residues" evidence="6">
    <location>
        <begin position="1431"/>
        <end position="1447"/>
    </location>
</feature>
<dbReference type="Pfam" id="PF00536">
    <property type="entry name" value="SAM_1"/>
    <property type="match status" value="1"/>
</dbReference>
<dbReference type="InterPro" id="IPR001660">
    <property type="entry name" value="SAM"/>
</dbReference>
<dbReference type="Pfam" id="PF07653">
    <property type="entry name" value="SH3_2"/>
    <property type="match status" value="1"/>
</dbReference>
<dbReference type="InterPro" id="IPR002110">
    <property type="entry name" value="Ankyrin_rpt"/>
</dbReference>
<evidence type="ECO:0000259" key="7">
    <source>
        <dbReference type="PROSITE" id="PS50002"/>
    </source>
</evidence>
<reference evidence="10" key="1">
    <citation type="submission" date="2023-01" db="EMBL/GenBank/DDBJ databases">
        <title>Genome assembly of the deep-sea coral Lophelia pertusa.</title>
        <authorList>
            <person name="Herrera S."/>
            <person name="Cordes E."/>
        </authorList>
    </citation>
    <scope>NUCLEOTIDE SEQUENCE</scope>
    <source>
        <strain evidence="10">USNM1676648</strain>
        <tissue evidence="10">Polyp</tissue>
    </source>
</reference>
<accession>A0A9X0A2I9</accession>
<dbReference type="Proteomes" id="UP001163046">
    <property type="component" value="Unassembled WGS sequence"/>
</dbReference>
<keyword evidence="1 5" id="KW-0728">SH3 domain</keyword>
<dbReference type="InterPro" id="IPR051569">
    <property type="entry name" value="SHANK"/>
</dbReference>
<evidence type="ECO:0000256" key="3">
    <source>
        <dbReference type="ARBA" id="ARBA00034105"/>
    </source>
</evidence>
<feature type="compositionally biased region" description="Basic and acidic residues" evidence="6">
    <location>
        <begin position="1028"/>
        <end position="1062"/>
    </location>
</feature>
<feature type="region of interest" description="Disordered" evidence="6">
    <location>
        <begin position="1431"/>
        <end position="1455"/>
    </location>
</feature>
<dbReference type="SUPFAM" id="SSF50044">
    <property type="entry name" value="SH3-domain"/>
    <property type="match status" value="1"/>
</dbReference>
<dbReference type="CDD" id="cd06746">
    <property type="entry name" value="PDZ_SHANK1_3-like"/>
    <property type="match status" value="1"/>
</dbReference>
<dbReference type="OrthoDB" id="445896at2759"/>
<keyword evidence="2" id="KW-0770">Synapse</keyword>
<evidence type="ECO:0000259" key="9">
    <source>
        <dbReference type="PROSITE" id="PS50106"/>
    </source>
</evidence>
<evidence type="ECO:0000256" key="2">
    <source>
        <dbReference type="ARBA" id="ARBA00023018"/>
    </source>
</evidence>
<feature type="compositionally biased region" description="Polar residues" evidence="6">
    <location>
        <begin position="1261"/>
        <end position="1282"/>
    </location>
</feature>
<evidence type="ECO:0000256" key="6">
    <source>
        <dbReference type="SAM" id="MobiDB-lite"/>
    </source>
</evidence>
<feature type="region of interest" description="Disordered" evidence="6">
    <location>
        <begin position="1212"/>
        <end position="1285"/>
    </location>
</feature>
<dbReference type="SMART" id="SM00248">
    <property type="entry name" value="ANK"/>
    <property type="match status" value="6"/>
</dbReference>
<comment type="caution">
    <text evidence="10">The sequence shown here is derived from an EMBL/GenBank/DDBJ whole genome shotgun (WGS) entry which is preliminary data.</text>
</comment>
<dbReference type="PROSITE" id="PS50088">
    <property type="entry name" value="ANK_REPEAT"/>
    <property type="match status" value="4"/>
</dbReference>
<dbReference type="SUPFAM" id="SSF50156">
    <property type="entry name" value="PDZ domain-like"/>
    <property type="match status" value="1"/>
</dbReference>
<dbReference type="PANTHER" id="PTHR24135">
    <property type="entry name" value="SH3 AND MULTIPLE ANKYRIN REPEAT DOMAINS PROTEIN"/>
    <property type="match status" value="1"/>
</dbReference>
<feature type="repeat" description="ANK" evidence="4">
    <location>
        <begin position="257"/>
        <end position="289"/>
    </location>
</feature>
<feature type="region of interest" description="Disordered" evidence="6">
    <location>
        <begin position="826"/>
        <end position="862"/>
    </location>
</feature>
<dbReference type="Gene3D" id="2.30.30.40">
    <property type="entry name" value="SH3 Domains"/>
    <property type="match status" value="1"/>
</dbReference>
<proteinExistence type="predicted"/>
<dbReference type="SMART" id="SM00454">
    <property type="entry name" value="SAM"/>
    <property type="match status" value="1"/>
</dbReference>
<feature type="compositionally biased region" description="Polar residues" evidence="6">
    <location>
        <begin position="826"/>
        <end position="836"/>
    </location>
</feature>
<gene>
    <name evidence="10" type="ORF">OS493_017351</name>
</gene>
<dbReference type="Gene3D" id="1.25.40.20">
    <property type="entry name" value="Ankyrin repeat-containing domain"/>
    <property type="match status" value="1"/>
</dbReference>
<dbReference type="Gene3D" id="2.30.42.10">
    <property type="match status" value="1"/>
</dbReference>
<feature type="compositionally biased region" description="Low complexity" evidence="6">
    <location>
        <begin position="441"/>
        <end position="460"/>
    </location>
</feature>
<evidence type="ECO:0000256" key="4">
    <source>
        <dbReference type="PROSITE-ProRule" id="PRU00023"/>
    </source>
</evidence>
<evidence type="ECO:0000259" key="8">
    <source>
        <dbReference type="PROSITE" id="PS50105"/>
    </source>
</evidence>
<feature type="compositionally biased region" description="Basic and acidic residues" evidence="6">
    <location>
        <begin position="1331"/>
        <end position="1346"/>
    </location>
</feature>
<feature type="compositionally biased region" description="Low complexity" evidence="6">
    <location>
        <begin position="1613"/>
        <end position="1622"/>
    </location>
</feature>
<evidence type="ECO:0000313" key="10">
    <source>
        <dbReference type="EMBL" id="KAJ7391654.1"/>
    </source>
</evidence>
<dbReference type="InterPro" id="IPR036034">
    <property type="entry name" value="PDZ_sf"/>
</dbReference>
<feature type="compositionally biased region" description="Low complexity" evidence="6">
    <location>
        <begin position="387"/>
        <end position="406"/>
    </location>
</feature>
<dbReference type="GO" id="GO:0043197">
    <property type="term" value="C:dendritic spine"/>
    <property type="evidence" value="ECO:0007669"/>
    <property type="project" value="TreeGrafter"/>
</dbReference>
<evidence type="ECO:0000256" key="1">
    <source>
        <dbReference type="ARBA" id="ARBA00022443"/>
    </source>
</evidence>